<dbReference type="InterPro" id="IPR000266">
    <property type="entry name" value="Ribosomal_uS17"/>
</dbReference>
<protein>
    <recommendedName>
        <fullName evidence="6">Ribosomal protein S17</fullName>
    </recommendedName>
</protein>
<organism evidence="4 5">
    <name type="scientific">Batillaria attramentaria</name>
    <dbReference type="NCBI Taxonomy" id="370345"/>
    <lineage>
        <taxon>Eukaryota</taxon>
        <taxon>Metazoa</taxon>
        <taxon>Spiralia</taxon>
        <taxon>Lophotrochozoa</taxon>
        <taxon>Mollusca</taxon>
        <taxon>Gastropoda</taxon>
        <taxon>Caenogastropoda</taxon>
        <taxon>Sorbeoconcha</taxon>
        <taxon>Cerithioidea</taxon>
        <taxon>Batillariidae</taxon>
        <taxon>Batillaria</taxon>
    </lineage>
</organism>
<comment type="caution">
    <text evidence="4">The sequence shown here is derived from an EMBL/GenBank/DDBJ whole genome shotgun (WGS) entry which is preliminary data.</text>
</comment>
<accession>A0ABD0JJA6</accession>
<keyword evidence="5" id="KW-1185">Reference proteome</keyword>
<dbReference type="SUPFAM" id="SSF50249">
    <property type="entry name" value="Nucleic acid-binding proteins"/>
    <property type="match status" value="1"/>
</dbReference>
<evidence type="ECO:0008006" key="6">
    <source>
        <dbReference type="Google" id="ProtNLM"/>
    </source>
</evidence>
<evidence type="ECO:0000256" key="3">
    <source>
        <dbReference type="ARBA" id="ARBA00023274"/>
    </source>
</evidence>
<comment type="similarity">
    <text evidence="1">Belongs to the universal ribosomal protein uS17 family.</text>
</comment>
<sequence>MGQVVRRGVKRPDTVRVRCLRLKLDDWLMKYFNYRKHYWALEKDTKCEIGDIVLIERQAKRTSPLISHEIKEHVFKLGSVVDPVTGKRCRGKVFIDEELRELEAEMIQKEREAKTT</sequence>
<name>A0ABD0JJA6_9CAEN</name>
<evidence type="ECO:0000256" key="1">
    <source>
        <dbReference type="ARBA" id="ARBA00010254"/>
    </source>
</evidence>
<reference evidence="4 5" key="1">
    <citation type="journal article" date="2023" name="Sci. Data">
        <title>Genome assembly of the Korean intertidal mud-creeper Batillaria attramentaria.</title>
        <authorList>
            <person name="Patra A.K."/>
            <person name="Ho P.T."/>
            <person name="Jun S."/>
            <person name="Lee S.J."/>
            <person name="Kim Y."/>
            <person name="Won Y.J."/>
        </authorList>
    </citation>
    <scope>NUCLEOTIDE SEQUENCE [LARGE SCALE GENOMIC DNA]</scope>
    <source>
        <strain evidence="4">Wonlab-2016</strain>
    </source>
</reference>
<dbReference type="Proteomes" id="UP001519460">
    <property type="component" value="Unassembled WGS sequence"/>
</dbReference>
<evidence type="ECO:0000256" key="2">
    <source>
        <dbReference type="ARBA" id="ARBA00022980"/>
    </source>
</evidence>
<dbReference type="GO" id="GO:0005840">
    <property type="term" value="C:ribosome"/>
    <property type="evidence" value="ECO:0007669"/>
    <property type="project" value="UniProtKB-KW"/>
</dbReference>
<keyword evidence="2" id="KW-0689">Ribosomal protein</keyword>
<gene>
    <name evidence="4" type="ORF">BaRGS_00033757</name>
</gene>
<proteinExistence type="inferred from homology"/>
<dbReference type="InterPro" id="IPR039193">
    <property type="entry name" value="Ribosomal_uS17m_metazoa"/>
</dbReference>
<dbReference type="Pfam" id="PF00366">
    <property type="entry name" value="Ribosomal_S17"/>
    <property type="match status" value="1"/>
</dbReference>
<evidence type="ECO:0000313" key="4">
    <source>
        <dbReference type="EMBL" id="KAK7475010.1"/>
    </source>
</evidence>
<evidence type="ECO:0000313" key="5">
    <source>
        <dbReference type="Proteomes" id="UP001519460"/>
    </source>
</evidence>
<dbReference type="EMBL" id="JACVVK020000418">
    <property type="protein sequence ID" value="KAK7475010.1"/>
    <property type="molecule type" value="Genomic_DNA"/>
</dbReference>
<dbReference type="AlphaFoldDB" id="A0ABD0JJA6"/>
<dbReference type="PANTHER" id="PTHR24088:SF0">
    <property type="entry name" value="SMALL RIBOSOMAL SUBUNIT PROTEIN US17M"/>
    <property type="match status" value="1"/>
</dbReference>
<dbReference type="GO" id="GO:1990904">
    <property type="term" value="C:ribonucleoprotein complex"/>
    <property type="evidence" value="ECO:0007669"/>
    <property type="project" value="UniProtKB-KW"/>
</dbReference>
<dbReference type="InterPro" id="IPR012340">
    <property type="entry name" value="NA-bd_OB-fold"/>
</dbReference>
<feature type="non-terminal residue" evidence="4">
    <location>
        <position position="116"/>
    </location>
</feature>
<dbReference type="Gene3D" id="2.40.50.140">
    <property type="entry name" value="Nucleic acid-binding proteins"/>
    <property type="match status" value="1"/>
</dbReference>
<keyword evidence="3" id="KW-0687">Ribonucleoprotein</keyword>
<dbReference type="PANTHER" id="PTHR24088">
    <property type="entry name" value="28S RIBOSOMAL PROTEIN S17, MITOCHONDRIAL"/>
    <property type="match status" value="1"/>
</dbReference>